<dbReference type="AlphaFoldDB" id="M0CMF8"/>
<evidence type="ECO:0000259" key="3">
    <source>
        <dbReference type="Pfam" id="PF04967"/>
    </source>
</evidence>
<dbReference type="STRING" id="1227488.C477_02960"/>
<sequence length="224" mass="24519">MKLIRGRATVDPDAAPRFYNLLANSERIAEARLIGGNPTREGVETLLYALEGDPERFRAEATETPGIESVDLSATEDGWTYAIVEARPLATPMYETIHRARMQSGFVARRPIVYRDGAIHFRVVGDPESLQAAFDRASDAVDVRIDEIETVRGDPDRPAATLSERQREAVSVALELGYYDQPRAATHADVAAELECAPATASEHLRKAEAKLVRAAMERSGSGV</sequence>
<protein>
    <submittedName>
        <fullName evidence="5">Putative DNA binding protein</fullName>
    </submittedName>
</protein>
<proteinExistence type="predicted"/>
<comment type="caution">
    <text evidence="5">The sequence shown here is derived from an EMBL/GenBank/DDBJ whole genome shotgun (WGS) entry which is preliminary data.</text>
</comment>
<evidence type="ECO:0000313" key="5">
    <source>
        <dbReference type="EMBL" id="ELZ23039.1"/>
    </source>
</evidence>
<dbReference type="PANTHER" id="PTHR34236">
    <property type="entry name" value="DIMETHYL SULFOXIDE REDUCTASE TRANSCRIPTIONAL ACTIVATOR"/>
    <property type="match status" value="1"/>
</dbReference>
<gene>
    <name evidence="5" type="ORF">C477_02960</name>
</gene>
<dbReference type="Pfam" id="PF04967">
    <property type="entry name" value="HTH_10"/>
    <property type="match status" value="1"/>
</dbReference>
<evidence type="ECO:0000313" key="6">
    <source>
        <dbReference type="Proteomes" id="UP000011657"/>
    </source>
</evidence>
<feature type="domain" description="HVO-0513-like N-terminal" evidence="4">
    <location>
        <begin position="22"/>
        <end position="148"/>
    </location>
</feature>
<dbReference type="RefSeq" id="WP_008892926.1">
    <property type="nucleotide sequence ID" value="NZ_AOIS01000012.1"/>
</dbReference>
<evidence type="ECO:0000256" key="2">
    <source>
        <dbReference type="ARBA" id="ARBA00023163"/>
    </source>
</evidence>
<keyword evidence="1" id="KW-0805">Transcription regulation</keyword>
<dbReference type="PANTHER" id="PTHR34236:SF1">
    <property type="entry name" value="DIMETHYL SULFOXIDE REDUCTASE TRANSCRIPTIONAL ACTIVATOR"/>
    <property type="match status" value="1"/>
</dbReference>
<reference evidence="5 6" key="1">
    <citation type="journal article" date="2014" name="PLoS Genet.">
        <title>Phylogenetically driven sequencing of extremely halophilic archaea reveals strategies for static and dynamic osmo-response.</title>
        <authorList>
            <person name="Becker E.A."/>
            <person name="Seitzer P.M."/>
            <person name="Tritt A."/>
            <person name="Larsen D."/>
            <person name="Krusor M."/>
            <person name="Yao A.I."/>
            <person name="Wu D."/>
            <person name="Madern D."/>
            <person name="Eisen J.A."/>
            <person name="Darling A.E."/>
            <person name="Facciotti M.T."/>
        </authorList>
    </citation>
    <scope>NUCLEOTIDE SEQUENCE [LARGE SCALE GENOMIC DNA]</scope>
    <source>
        <strain evidence="5 6">JCM 13891</strain>
    </source>
</reference>
<dbReference type="InterPro" id="IPR056493">
    <property type="entry name" value="HVO_0513_N"/>
</dbReference>
<dbReference type="PATRIC" id="fig|1227488.3.peg.579"/>
<keyword evidence="6" id="KW-1185">Reference proteome</keyword>
<dbReference type="Pfam" id="PF24278">
    <property type="entry name" value="HVO_0513_N"/>
    <property type="match status" value="1"/>
</dbReference>
<accession>M0CMF8</accession>
<name>M0CMF8_9EURY</name>
<evidence type="ECO:0000259" key="4">
    <source>
        <dbReference type="Pfam" id="PF24278"/>
    </source>
</evidence>
<keyword evidence="2" id="KW-0804">Transcription</keyword>
<dbReference type="EMBL" id="AOIS01000012">
    <property type="protein sequence ID" value="ELZ23039.1"/>
    <property type="molecule type" value="Genomic_DNA"/>
</dbReference>
<dbReference type="OrthoDB" id="27447at2157"/>
<dbReference type="InterPro" id="IPR007050">
    <property type="entry name" value="HTH_bacterioopsin"/>
</dbReference>
<evidence type="ECO:0000256" key="1">
    <source>
        <dbReference type="ARBA" id="ARBA00023015"/>
    </source>
</evidence>
<dbReference type="Proteomes" id="UP000011657">
    <property type="component" value="Unassembled WGS sequence"/>
</dbReference>
<feature type="domain" description="HTH bat-type" evidence="3">
    <location>
        <begin position="162"/>
        <end position="213"/>
    </location>
</feature>
<dbReference type="eggNOG" id="arCOG02274">
    <property type="taxonomic scope" value="Archaea"/>
</dbReference>
<organism evidence="5 6">
    <name type="scientific">Haloterrigena salina JCM 13891</name>
    <dbReference type="NCBI Taxonomy" id="1227488"/>
    <lineage>
        <taxon>Archaea</taxon>
        <taxon>Methanobacteriati</taxon>
        <taxon>Methanobacteriota</taxon>
        <taxon>Stenosarchaea group</taxon>
        <taxon>Halobacteria</taxon>
        <taxon>Halobacteriales</taxon>
        <taxon>Natrialbaceae</taxon>
        <taxon>Haloterrigena</taxon>
    </lineage>
</organism>